<dbReference type="InterPro" id="IPR005135">
    <property type="entry name" value="Endo/exonuclease/phosphatase"/>
</dbReference>
<dbReference type="SUPFAM" id="SSF56219">
    <property type="entry name" value="DNase I-like"/>
    <property type="match status" value="1"/>
</dbReference>
<dbReference type="AlphaFoldDB" id="A0A4R4WGJ7"/>
<dbReference type="GO" id="GO:0004527">
    <property type="term" value="F:exonuclease activity"/>
    <property type="evidence" value="ECO:0007669"/>
    <property type="project" value="UniProtKB-KW"/>
</dbReference>
<accession>A0A4R4WGJ7</accession>
<comment type="caution">
    <text evidence="4">The sequence shown here is derived from an EMBL/GenBank/DDBJ whole genome shotgun (WGS) entry which is preliminary data.</text>
</comment>
<evidence type="ECO:0000313" key="5">
    <source>
        <dbReference type="Proteomes" id="UP000295172"/>
    </source>
</evidence>
<keyword evidence="4" id="KW-0378">Hydrolase</keyword>
<evidence type="ECO:0000259" key="3">
    <source>
        <dbReference type="Pfam" id="PF03372"/>
    </source>
</evidence>
<name>A0A4R4WGJ7_9ACTN</name>
<dbReference type="EMBL" id="SMKR01000137">
    <property type="protein sequence ID" value="TDD18258.1"/>
    <property type="molecule type" value="Genomic_DNA"/>
</dbReference>
<keyword evidence="2" id="KW-0732">Signal</keyword>
<dbReference type="OrthoDB" id="292013at2"/>
<dbReference type="InterPro" id="IPR036691">
    <property type="entry name" value="Endo/exonu/phosph_ase_sf"/>
</dbReference>
<gene>
    <name evidence="4" type="ORF">E1218_26420</name>
</gene>
<evidence type="ECO:0000256" key="1">
    <source>
        <dbReference type="SAM" id="MobiDB-lite"/>
    </source>
</evidence>
<keyword evidence="4" id="KW-0540">Nuclease</keyword>
<sequence>MRRLVVALVVLLAGGTALVPPAEAGGREAVRFATYNASLNRGAAGQLVADLSTGTNAQAKAVAEVIQRTRPDVLLINEFDFVPNRQAANLFRANYLAVGQGGANPIDYPYVYVAPSNTGIPSGFDLNNDGRIAGGDDAFGFGTFEGQFGMAVYSRYPIDTRHVRTFQLFRWKDMPGALLPDDPATPAPADWYSPAELNVFRLSSKSHWDLPVKVGKRTVHFLVSHPTPPTFDGAEDRNGRRNHDEIRFWADYVQPGKRSSYIYDDNGRYGGLRPGSAFVVAGDQNSDPLDGDSVPGSIQQLIEHPRIIDPRPASAGAAEAAVLQRGANTSHRGDPKYDTADFADNPAPGNLRADYVLPSRQLRPVGAGVFWPPQADPLSRLTGVFPFPTSDHRLVWVDVRIPGHH</sequence>
<protein>
    <submittedName>
        <fullName evidence="4">Endonuclease/exonuclease/phosphatase family protein</fullName>
    </submittedName>
</protein>
<proteinExistence type="predicted"/>
<keyword evidence="5" id="KW-1185">Reference proteome</keyword>
<reference evidence="4 5" key="1">
    <citation type="submission" date="2019-02" db="EMBL/GenBank/DDBJ databases">
        <title>Draft genome sequences of novel Actinobacteria.</title>
        <authorList>
            <person name="Sahin N."/>
            <person name="Ay H."/>
            <person name="Saygin H."/>
        </authorList>
    </citation>
    <scope>NUCLEOTIDE SEQUENCE [LARGE SCALE GENOMIC DNA]</scope>
    <source>
        <strain evidence="4 5">16K104</strain>
    </source>
</reference>
<feature type="chain" id="PRO_5020184947" evidence="2">
    <location>
        <begin position="25"/>
        <end position="405"/>
    </location>
</feature>
<dbReference type="RefSeq" id="WP_132324756.1">
    <property type="nucleotide sequence ID" value="NZ_SMKR01000137.1"/>
</dbReference>
<evidence type="ECO:0000313" key="4">
    <source>
        <dbReference type="EMBL" id="TDD18258.1"/>
    </source>
</evidence>
<dbReference type="GO" id="GO:0004519">
    <property type="term" value="F:endonuclease activity"/>
    <property type="evidence" value="ECO:0007669"/>
    <property type="project" value="UniProtKB-KW"/>
</dbReference>
<organism evidence="4 5">
    <name type="scientific">Kribbella turkmenica</name>
    <dbReference type="NCBI Taxonomy" id="2530375"/>
    <lineage>
        <taxon>Bacteria</taxon>
        <taxon>Bacillati</taxon>
        <taxon>Actinomycetota</taxon>
        <taxon>Actinomycetes</taxon>
        <taxon>Propionibacteriales</taxon>
        <taxon>Kribbellaceae</taxon>
        <taxon>Kribbella</taxon>
    </lineage>
</organism>
<keyword evidence="4" id="KW-0255">Endonuclease</keyword>
<feature type="signal peptide" evidence="2">
    <location>
        <begin position="1"/>
        <end position="24"/>
    </location>
</feature>
<dbReference type="Proteomes" id="UP000295172">
    <property type="component" value="Unassembled WGS sequence"/>
</dbReference>
<keyword evidence="4" id="KW-0269">Exonuclease</keyword>
<evidence type="ECO:0000256" key="2">
    <source>
        <dbReference type="SAM" id="SignalP"/>
    </source>
</evidence>
<dbReference type="Gene3D" id="3.60.10.10">
    <property type="entry name" value="Endonuclease/exonuclease/phosphatase"/>
    <property type="match status" value="1"/>
</dbReference>
<feature type="domain" description="Endonuclease/exonuclease/phosphatase" evidence="3">
    <location>
        <begin position="34"/>
        <end position="392"/>
    </location>
</feature>
<feature type="region of interest" description="Disordered" evidence="1">
    <location>
        <begin position="326"/>
        <end position="345"/>
    </location>
</feature>
<dbReference type="Pfam" id="PF03372">
    <property type="entry name" value="Exo_endo_phos"/>
    <property type="match status" value="1"/>
</dbReference>